<dbReference type="Pfam" id="PF03269">
    <property type="entry name" value="DUF268"/>
    <property type="match status" value="1"/>
</dbReference>
<name>A0A7S2IZQ4_9EUKA</name>
<protein>
    <submittedName>
        <fullName evidence="1">Uncharacterized protein</fullName>
    </submittedName>
</protein>
<gene>
    <name evidence="1" type="ORF">CBRE1094_LOCUS38995</name>
</gene>
<dbReference type="InterPro" id="IPR004951">
    <property type="entry name" value="DUF268_CAE_spp"/>
</dbReference>
<proteinExistence type="predicted"/>
<organism evidence="1">
    <name type="scientific">Haptolina brevifila</name>
    <dbReference type="NCBI Taxonomy" id="156173"/>
    <lineage>
        <taxon>Eukaryota</taxon>
        <taxon>Haptista</taxon>
        <taxon>Haptophyta</taxon>
        <taxon>Prymnesiophyceae</taxon>
        <taxon>Prymnesiales</taxon>
        <taxon>Prymnesiaceae</taxon>
        <taxon>Haptolina</taxon>
    </lineage>
</organism>
<dbReference type="AlphaFoldDB" id="A0A7S2IZQ4"/>
<sequence length="117" mass="13319">MSSVEHSGLGRYNDGLNPWGDILAIARTWCISAPDARLVIAVPTASQFNFQEPLTDALGQRRGRDVLEWNAHRTYGPVRYPYLMANWELDRRIQGDSRPAWGHTVYVFTKVSRMVEA</sequence>
<dbReference type="EMBL" id="HBGU01071458">
    <property type="protein sequence ID" value="CAD9533750.1"/>
    <property type="molecule type" value="Transcribed_RNA"/>
</dbReference>
<accession>A0A7S2IZQ4</accession>
<reference evidence="1" key="1">
    <citation type="submission" date="2021-01" db="EMBL/GenBank/DDBJ databases">
        <authorList>
            <person name="Corre E."/>
            <person name="Pelletier E."/>
            <person name="Niang G."/>
            <person name="Scheremetjew M."/>
            <person name="Finn R."/>
            <person name="Kale V."/>
            <person name="Holt S."/>
            <person name="Cochrane G."/>
            <person name="Meng A."/>
            <person name="Brown T."/>
            <person name="Cohen L."/>
        </authorList>
    </citation>
    <scope>NUCLEOTIDE SEQUENCE</scope>
    <source>
        <strain evidence="1">UTEX LB 985</strain>
    </source>
</reference>
<evidence type="ECO:0000313" key="1">
    <source>
        <dbReference type="EMBL" id="CAD9533750.1"/>
    </source>
</evidence>